<dbReference type="SUPFAM" id="SSF55931">
    <property type="entry name" value="Glutamine synthetase/guanido kinase"/>
    <property type="match status" value="1"/>
</dbReference>
<organism evidence="2 3">
    <name type="scientific">Micromonospora qiuiae</name>
    <dbReference type="NCBI Taxonomy" id="502268"/>
    <lineage>
        <taxon>Bacteria</taxon>
        <taxon>Bacillati</taxon>
        <taxon>Actinomycetota</taxon>
        <taxon>Actinomycetes</taxon>
        <taxon>Micromonosporales</taxon>
        <taxon>Micromonosporaceae</taxon>
        <taxon>Micromonospora</taxon>
    </lineage>
</organism>
<evidence type="ECO:0000256" key="1">
    <source>
        <dbReference type="ARBA" id="ARBA00048819"/>
    </source>
</evidence>
<name>A0ABQ4JEF1_9ACTN</name>
<dbReference type="Pfam" id="PF04107">
    <property type="entry name" value="GCS2"/>
    <property type="match status" value="1"/>
</dbReference>
<dbReference type="Gene3D" id="3.30.590.20">
    <property type="match status" value="1"/>
</dbReference>
<evidence type="ECO:0000313" key="3">
    <source>
        <dbReference type="Proteomes" id="UP000653076"/>
    </source>
</evidence>
<protein>
    <submittedName>
        <fullName evidence="2">Uncharacterized protein</fullName>
    </submittedName>
</protein>
<sequence length="54" mass="5696">MVRQATARLSAKYPTVELRIGDVCPTVDDAVLVAALVRALVATALDDITATSPR</sequence>
<proteinExistence type="predicted"/>
<dbReference type="Proteomes" id="UP000653076">
    <property type="component" value="Unassembled WGS sequence"/>
</dbReference>
<dbReference type="InterPro" id="IPR014746">
    <property type="entry name" value="Gln_synth/guanido_kin_cat_dom"/>
</dbReference>
<dbReference type="InterPro" id="IPR006336">
    <property type="entry name" value="GCS2"/>
</dbReference>
<comment type="catalytic activity">
    <reaction evidence="1">
        <text>L-cysteine + L-glutamate + ATP = gamma-L-glutamyl-L-cysteine + ADP + phosphate + H(+)</text>
        <dbReference type="Rhea" id="RHEA:13285"/>
        <dbReference type="ChEBI" id="CHEBI:15378"/>
        <dbReference type="ChEBI" id="CHEBI:29985"/>
        <dbReference type="ChEBI" id="CHEBI:30616"/>
        <dbReference type="ChEBI" id="CHEBI:35235"/>
        <dbReference type="ChEBI" id="CHEBI:43474"/>
        <dbReference type="ChEBI" id="CHEBI:58173"/>
        <dbReference type="ChEBI" id="CHEBI:456216"/>
        <dbReference type="EC" id="6.3.2.2"/>
    </reaction>
</comment>
<gene>
    <name evidence="2" type="ORF">Vqi01_36340</name>
</gene>
<dbReference type="EMBL" id="BOPC01000049">
    <property type="protein sequence ID" value="GIJ28472.1"/>
    <property type="molecule type" value="Genomic_DNA"/>
</dbReference>
<keyword evidence="3" id="KW-1185">Reference proteome</keyword>
<reference evidence="2 3" key="1">
    <citation type="submission" date="2021-01" db="EMBL/GenBank/DDBJ databases">
        <title>Whole genome shotgun sequence of Verrucosispora qiuiae NBRC 106684.</title>
        <authorList>
            <person name="Komaki H."/>
            <person name="Tamura T."/>
        </authorList>
    </citation>
    <scope>NUCLEOTIDE SEQUENCE [LARGE SCALE GENOMIC DNA]</scope>
    <source>
        <strain evidence="2 3">NBRC 106684</strain>
    </source>
</reference>
<accession>A0ABQ4JEF1</accession>
<comment type="caution">
    <text evidence="2">The sequence shown here is derived from an EMBL/GenBank/DDBJ whole genome shotgun (WGS) entry which is preliminary data.</text>
</comment>
<evidence type="ECO:0000313" key="2">
    <source>
        <dbReference type="EMBL" id="GIJ28472.1"/>
    </source>
</evidence>